<evidence type="ECO:0000256" key="11">
    <source>
        <dbReference type="ARBA" id="ARBA00078248"/>
    </source>
</evidence>
<dbReference type="InterPro" id="IPR017970">
    <property type="entry name" value="Homeobox_CS"/>
</dbReference>
<dbReference type="STRING" id="947166.A0A1D1V810"/>
<dbReference type="PANTHER" id="PTHR24329">
    <property type="entry name" value="HOMEOBOX PROTEIN ARISTALESS"/>
    <property type="match status" value="1"/>
</dbReference>
<comment type="subcellular location">
    <subcellularLocation>
        <location evidence="1 12 13">Nucleus</location>
    </subcellularLocation>
</comment>
<evidence type="ECO:0000256" key="3">
    <source>
        <dbReference type="ARBA" id="ARBA00023015"/>
    </source>
</evidence>
<evidence type="ECO:0000256" key="5">
    <source>
        <dbReference type="ARBA" id="ARBA00023155"/>
    </source>
</evidence>
<evidence type="ECO:0000256" key="2">
    <source>
        <dbReference type="ARBA" id="ARBA00022473"/>
    </source>
</evidence>
<evidence type="ECO:0000256" key="10">
    <source>
        <dbReference type="ARBA" id="ARBA00070091"/>
    </source>
</evidence>
<dbReference type="Pfam" id="PF03826">
    <property type="entry name" value="OAR"/>
    <property type="match status" value="1"/>
</dbReference>
<feature type="region of interest" description="Disordered" evidence="14">
    <location>
        <begin position="405"/>
        <end position="425"/>
    </location>
</feature>
<comment type="subunit">
    <text evidence="9">Interacts with RGMB.</text>
</comment>
<evidence type="ECO:0000256" key="14">
    <source>
        <dbReference type="SAM" id="MobiDB-lite"/>
    </source>
</evidence>
<dbReference type="Pfam" id="PF00046">
    <property type="entry name" value="Homeodomain"/>
    <property type="match status" value="1"/>
</dbReference>
<evidence type="ECO:0000259" key="16">
    <source>
        <dbReference type="PROSITE" id="PS50803"/>
    </source>
</evidence>
<keyword evidence="2" id="KW-0217">Developmental protein</keyword>
<feature type="region of interest" description="Disordered" evidence="14">
    <location>
        <begin position="156"/>
        <end position="295"/>
    </location>
</feature>
<dbReference type="GO" id="GO:0000977">
    <property type="term" value="F:RNA polymerase II transcription regulatory region sequence-specific DNA binding"/>
    <property type="evidence" value="ECO:0007669"/>
    <property type="project" value="TreeGrafter"/>
</dbReference>
<dbReference type="PROSITE" id="PS50071">
    <property type="entry name" value="HOMEOBOX_2"/>
    <property type="match status" value="1"/>
</dbReference>
<organism evidence="17 18">
    <name type="scientific">Ramazzottius varieornatus</name>
    <name type="common">Water bear</name>
    <name type="synonym">Tardigrade</name>
    <dbReference type="NCBI Taxonomy" id="947166"/>
    <lineage>
        <taxon>Eukaryota</taxon>
        <taxon>Metazoa</taxon>
        <taxon>Ecdysozoa</taxon>
        <taxon>Tardigrada</taxon>
        <taxon>Eutardigrada</taxon>
        <taxon>Parachela</taxon>
        <taxon>Hypsibioidea</taxon>
        <taxon>Ramazzottiidae</taxon>
        <taxon>Ramazzottius</taxon>
    </lineage>
</organism>
<feature type="region of interest" description="Disordered" evidence="14">
    <location>
        <begin position="70"/>
        <end position="108"/>
    </location>
</feature>
<feature type="domain" description="Homeobox" evidence="15">
    <location>
        <begin position="101"/>
        <end position="161"/>
    </location>
</feature>
<dbReference type="AlphaFoldDB" id="A0A1D1V810"/>
<evidence type="ECO:0000256" key="7">
    <source>
        <dbReference type="ARBA" id="ARBA00023242"/>
    </source>
</evidence>
<feature type="DNA-binding region" description="Homeobox" evidence="12">
    <location>
        <begin position="103"/>
        <end position="162"/>
    </location>
</feature>
<protein>
    <recommendedName>
        <fullName evidence="10">Dorsal root ganglia homeobox protein</fullName>
    </recommendedName>
    <alternativeName>
        <fullName evidence="11">Paired-related homeobox protein-like 1</fullName>
    </alternativeName>
</protein>
<evidence type="ECO:0000256" key="12">
    <source>
        <dbReference type="PROSITE-ProRule" id="PRU00108"/>
    </source>
</evidence>
<dbReference type="GO" id="GO:0005634">
    <property type="term" value="C:nucleus"/>
    <property type="evidence" value="ECO:0007669"/>
    <property type="project" value="UniProtKB-SubCell"/>
</dbReference>
<evidence type="ECO:0000256" key="9">
    <source>
        <dbReference type="ARBA" id="ARBA00064347"/>
    </source>
</evidence>
<proteinExistence type="predicted"/>
<keyword evidence="3" id="KW-0805">Transcription regulation</keyword>
<dbReference type="EMBL" id="BDGG01000002">
    <property type="protein sequence ID" value="GAU94648.1"/>
    <property type="molecule type" value="Genomic_DNA"/>
</dbReference>
<dbReference type="PROSITE" id="PS00027">
    <property type="entry name" value="HOMEOBOX_1"/>
    <property type="match status" value="1"/>
</dbReference>
<gene>
    <name evidence="17" type="primary">RvY_06381-1</name>
    <name evidence="17" type="synonym">RvY_06381.1</name>
    <name evidence="17" type="ORF">RvY_06381</name>
</gene>
<feature type="compositionally biased region" description="Basic and acidic residues" evidence="14">
    <location>
        <begin position="415"/>
        <end position="425"/>
    </location>
</feature>
<dbReference type="OrthoDB" id="6159439at2759"/>
<feature type="region of interest" description="Disordered" evidence="14">
    <location>
        <begin position="1"/>
        <end position="45"/>
    </location>
</feature>
<evidence type="ECO:0000256" key="8">
    <source>
        <dbReference type="ARBA" id="ARBA00058719"/>
    </source>
</evidence>
<evidence type="ECO:0000313" key="17">
    <source>
        <dbReference type="EMBL" id="GAU94648.1"/>
    </source>
</evidence>
<evidence type="ECO:0000256" key="13">
    <source>
        <dbReference type="RuleBase" id="RU000682"/>
    </source>
</evidence>
<accession>A0A1D1V810</accession>
<dbReference type="InterPro" id="IPR050649">
    <property type="entry name" value="Paired_Homeobox_TFs"/>
</dbReference>
<dbReference type="GO" id="GO:0000981">
    <property type="term" value="F:DNA-binding transcription factor activity, RNA polymerase II-specific"/>
    <property type="evidence" value="ECO:0007669"/>
    <property type="project" value="InterPro"/>
</dbReference>
<keyword evidence="18" id="KW-1185">Reference proteome</keyword>
<dbReference type="Proteomes" id="UP000186922">
    <property type="component" value="Unassembled WGS sequence"/>
</dbReference>
<evidence type="ECO:0000259" key="15">
    <source>
        <dbReference type="PROSITE" id="PS50071"/>
    </source>
</evidence>
<dbReference type="InterPro" id="IPR001356">
    <property type="entry name" value="HD"/>
</dbReference>
<dbReference type="SMART" id="SM00389">
    <property type="entry name" value="HOX"/>
    <property type="match status" value="1"/>
</dbReference>
<dbReference type="SUPFAM" id="SSF46689">
    <property type="entry name" value="Homeodomain-like"/>
    <property type="match status" value="1"/>
</dbReference>
<feature type="compositionally biased region" description="Low complexity" evidence="14">
    <location>
        <begin position="204"/>
        <end position="224"/>
    </location>
</feature>
<name>A0A1D1V810_RAMVA</name>
<dbReference type="InterPro" id="IPR009057">
    <property type="entry name" value="Homeodomain-like_sf"/>
</dbReference>
<comment type="caution">
    <text evidence="17">The sequence shown here is derived from an EMBL/GenBank/DDBJ whole genome shotgun (WGS) entry which is preliminary data.</text>
</comment>
<dbReference type="PANTHER" id="PTHR24329:SF543">
    <property type="entry name" value="FI01017P-RELATED"/>
    <property type="match status" value="1"/>
</dbReference>
<keyword evidence="4 12" id="KW-0238">DNA-binding</keyword>
<evidence type="ECO:0000256" key="1">
    <source>
        <dbReference type="ARBA" id="ARBA00004123"/>
    </source>
</evidence>
<feature type="domain" description="OAR" evidence="16">
    <location>
        <begin position="404"/>
        <end position="417"/>
    </location>
</feature>
<keyword evidence="6" id="KW-0804">Transcription</keyword>
<keyword evidence="7 12" id="KW-0539">Nucleus</keyword>
<dbReference type="FunFam" id="1.10.10.60:FF:000126">
    <property type="entry name" value="dorsal root ganglia homeobox protein-like"/>
    <property type="match status" value="1"/>
</dbReference>
<sequence length="425" mass="46028">MDRPDREWALGPPGTVGPLIGPSTPSPAVNVPSNSTPCCQRPPSLPSTPIKSAIIIALLARYPRSSSDCAKSYKSMAGTAGQNPSISYHSSDLQDDAYPRRKQRRNRTTFTVQQLEDLEAAFTQTHYPDVFTREDLAMKINLTEARVQVWFQNRRAKWRKHEKGSDKKKGQEKAEDEASTGADSKEGMTADADLVRPQGRRASSAENVSDTSSVSSSLSDGKASQQPAAADHPQQEPLDVSTKEEHVSLVQAQRTSRKRNKDPSRSTSRSPSRVETASSPCSPKMAANIPSKPPIGTGTSVVHVTKGATLPPSSTAINHPPSSRAFLLSAPPATTAAAINMAASMMQNCRLIAFAAPDFLNHYLAHRAAPSLYPAFLRSPFDTLAQLQQHRMLMGNAAADLKSSSVENLRRKAKEHSEALEKAKT</sequence>
<keyword evidence="5 12" id="KW-0371">Homeobox</keyword>
<feature type="compositionally biased region" description="Basic and acidic residues" evidence="14">
    <location>
        <begin position="163"/>
        <end position="173"/>
    </location>
</feature>
<evidence type="ECO:0000256" key="4">
    <source>
        <dbReference type="ARBA" id="ARBA00023125"/>
    </source>
</evidence>
<dbReference type="Gene3D" id="1.10.10.60">
    <property type="entry name" value="Homeodomain-like"/>
    <property type="match status" value="1"/>
</dbReference>
<dbReference type="CDD" id="cd00086">
    <property type="entry name" value="homeodomain"/>
    <property type="match status" value="1"/>
</dbReference>
<feature type="compositionally biased region" description="Polar residues" evidence="14">
    <location>
        <begin position="80"/>
        <end position="91"/>
    </location>
</feature>
<dbReference type="PROSITE" id="PS50803">
    <property type="entry name" value="OAR"/>
    <property type="match status" value="1"/>
</dbReference>
<dbReference type="InterPro" id="IPR003654">
    <property type="entry name" value="OAR_dom"/>
</dbReference>
<evidence type="ECO:0000256" key="6">
    <source>
        <dbReference type="ARBA" id="ARBA00023163"/>
    </source>
</evidence>
<comment type="function">
    <text evidence="8">Transcription factor required for the formation of correct projections from nociceptive sensory neurons to the dorsal horn of the spinal cord and normal perception of pain.</text>
</comment>
<reference evidence="17 18" key="1">
    <citation type="journal article" date="2016" name="Nat. Commun.">
        <title>Extremotolerant tardigrade genome and improved radiotolerance of human cultured cells by tardigrade-unique protein.</title>
        <authorList>
            <person name="Hashimoto T."/>
            <person name="Horikawa D.D."/>
            <person name="Saito Y."/>
            <person name="Kuwahara H."/>
            <person name="Kozuka-Hata H."/>
            <person name="Shin-I T."/>
            <person name="Minakuchi Y."/>
            <person name="Ohishi K."/>
            <person name="Motoyama A."/>
            <person name="Aizu T."/>
            <person name="Enomoto A."/>
            <person name="Kondo K."/>
            <person name="Tanaka S."/>
            <person name="Hara Y."/>
            <person name="Koshikawa S."/>
            <person name="Sagara H."/>
            <person name="Miura T."/>
            <person name="Yokobori S."/>
            <person name="Miyagawa K."/>
            <person name="Suzuki Y."/>
            <person name="Kubo T."/>
            <person name="Oyama M."/>
            <person name="Kohara Y."/>
            <person name="Fujiyama A."/>
            <person name="Arakawa K."/>
            <person name="Katayama T."/>
            <person name="Toyoda A."/>
            <person name="Kunieda T."/>
        </authorList>
    </citation>
    <scope>NUCLEOTIDE SEQUENCE [LARGE SCALE GENOMIC DNA]</scope>
    <source>
        <strain evidence="17 18">YOKOZUNA-1</strain>
    </source>
</reference>
<evidence type="ECO:0000313" key="18">
    <source>
        <dbReference type="Proteomes" id="UP000186922"/>
    </source>
</evidence>